<evidence type="ECO:0000256" key="1">
    <source>
        <dbReference type="ARBA" id="ARBA00022723"/>
    </source>
</evidence>
<dbReference type="GO" id="GO:0046872">
    <property type="term" value="F:metal ion binding"/>
    <property type="evidence" value="ECO:0007669"/>
    <property type="project" value="UniProtKB-KW"/>
</dbReference>
<name>A0AAD5UFP3_9FUNG</name>
<evidence type="ECO:0000256" key="3">
    <source>
        <dbReference type="PROSITE-ProRule" id="PRU00125"/>
    </source>
</evidence>
<proteinExistence type="predicted"/>
<accession>A0AAD5UFP3</accession>
<protein>
    <recommendedName>
        <fullName evidence="4">LIM zinc-binding domain-containing protein</fullName>
    </recommendedName>
</protein>
<evidence type="ECO:0000256" key="2">
    <source>
        <dbReference type="ARBA" id="ARBA00022833"/>
    </source>
</evidence>
<evidence type="ECO:0000313" key="6">
    <source>
        <dbReference type="Proteomes" id="UP001210925"/>
    </source>
</evidence>
<dbReference type="SMART" id="SM00132">
    <property type="entry name" value="LIM"/>
    <property type="match status" value="1"/>
</dbReference>
<dbReference type="EMBL" id="JADGKB010000106">
    <property type="protein sequence ID" value="KAJ3253553.1"/>
    <property type="molecule type" value="Genomic_DNA"/>
</dbReference>
<keyword evidence="1 3" id="KW-0479">Metal-binding</keyword>
<dbReference type="Gene3D" id="2.10.110.10">
    <property type="entry name" value="Cysteine Rich Protein"/>
    <property type="match status" value="1"/>
</dbReference>
<dbReference type="InterPro" id="IPR001781">
    <property type="entry name" value="Znf_LIM"/>
</dbReference>
<keyword evidence="6" id="KW-1185">Reference proteome</keyword>
<gene>
    <name evidence="5" type="ORF">HK103_000461</name>
</gene>
<sequence length="265" mass="30218">MLNQLWGCNVKVANYEKFSPKDQFEIHVDTILIVEKILSVLSSFEEINAELVAEIVVSSSLKNRSVQLKNQKLLIYHVGYLLTLISSLDEELRAKNLEGTGMAQCKKLLTSLLNWFSILVKSYSPDPQDNIARVTAFANSMLELIKSGLHHAIKLYDYSPRERWISRFLENVEQISTLKSNGSIHNEKELQKYSVCQNCKTGIDTDGFTLNEWIWHEECFRCVNCFLTLSNKPDKAAINDGLILCQKHATENSIYGVKRSSPIKE</sequence>
<organism evidence="5 6">
    <name type="scientific">Boothiomyces macroporosus</name>
    <dbReference type="NCBI Taxonomy" id="261099"/>
    <lineage>
        <taxon>Eukaryota</taxon>
        <taxon>Fungi</taxon>
        <taxon>Fungi incertae sedis</taxon>
        <taxon>Chytridiomycota</taxon>
        <taxon>Chytridiomycota incertae sedis</taxon>
        <taxon>Chytridiomycetes</taxon>
        <taxon>Rhizophydiales</taxon>
        <taxon>Terramycetaceae</taxon>
        <taxon>Boothiomyces</taxon>
    </lineage>
</organism>
<dbReference type="Proteomes" id="UP001210925">
    <property type="component" value="Unassembled WGS sequence"/>
</dbReference>
<keyword evidence="3" id="KW-0440">LIM domain</keyword>
<comment type="caution">
    <text evidence="5">The sequence shown here is derived from an EMBL/GenBank/DDBJ whole genome shotgun (WGS) entry which is preliminary data.</text>
</comment>
<dbReference type="PROSITE" id="PS00478">
    <property type="entry name" value="LIM_DOMAIN_1"/>
    <property type="match status" value="1"/>
</dbReference>
<dbReference type="CDD" id="cd08368">
    <property type="entry name" value="LIM"/>
    <property type="match status" value="1"/>
</dbReference>
<evidence type="ECO:0000313" key="5">
    <source>
        <dbReference type="EMBL" id="KAJ3253553.1"/>
    </source>
</evidence>
<feature type="domain" description="LIM zinc-binding" evidence="4">
    <location>
        <begin position="194"/>
        <end position="255"/>
    </location>
</feature>
<dbReference type="Pfam" id="PF00412">
    <property type="entry name" value="LIM"/>
    <property type="match status" value="1"/>
</dbReference>
<keyword evidence="2 3" id="KW-0862">Zinc</keyword>
<evidence type="ECO:0000259" key="4">
    <source>
        <dbReference type="PROSITE" id="PS50023"/>
    </source>
</evidence>
<dbReference type="AlphaFoldDB" id="A0AAD5UFP3"/>
<reference evidence="5" key="1">
    <citation type="submission" date="2020-05" db="EMBL/GenBank/DDBJ databases">
        <title>Phylogenomic resolution of chytrid fungi.</title>
        <authorList>
            <person name="Stajich J.E."/>
            <person name="Amses K."/>
            <person name="Simmons R."/>
            <person name="Seto K."/>
            <person name="Myers J."/>
            <person name="Bonds A."/>
            <person name="Quandt C.A."/>
            <person name="Barry K."/>
            <person name="Liu P."/>
            <person name="Grigoriev I."/>
            <person name="Longcore J.E."/>
            <person name="James T.Y."/>
        </authorList>
    </citation>
    <scope>NUCLEOTIDE SEQUENCE</scope>
    <source>
        <strain evidence="5">PLAUS21</strain>
    </source>
</reference>
<dbReference type="PROSITE" id="PS50023">
    <property type="entry name" value="LIM_DOMAIN_2"/>
    <property type="match status" value="1"/>
</dbReference>